<name>A0A1G5RYH1_PSEXY</name>
<dbReference type="SUPFAM" id="SSF109604">
    <property type="entry name" value="HD-domain/PDEase-like"/>
    <property type="match status" value="1"/>
</dbReference>
<dbReference type="AlphaFoldDB" id="A0A1G5RYH1"/>
<dbReference type="InterPro" id="IPR003607">
    <property type="entry name" value="HD/PDEase_dom"/>
</dbReference>
<dbReference type="PROSITE" id="PS51832">
    <property type="entry name" value="HD_GYP"/>
    <property type="match status" value="1"/>
</dbReference>
<evidence type="ECO:0000313" key="4">
    <source>
        <dbReference type="Proteomes" id="UP000199428"/>
    </source>
</evidence>
<gene>
    <name evidence="3" type="ORF">SAMN02910350_01612</name>
</gene>
<dbReference type="InterPro" id="IPR052020">
    <property type="entry name" value="Cyclic_di-GMP/3'3'-cGAMP_PDE"/>
</dbReference>
<feature type="transmembrane region" description="Helical" evidence="1">
    <location>
        <begin position="80"/>
        <end position="104"/>
    </location>
</feature>
<protein>
    <submittedName>
        <fullName evidence="3">HD domain-containing protein</fullName>
    </submittedName>
</protein>
<dbReference type="RefSeq" id="WP_090162612.1">
    <property type="nucleotide sequence ID" value="NZ_FMWK01000007.1"/>
</dbReference>
<sequence length="438" mass="50611">MAIFDYFYYNWPKLIFAAWFSIFNLILVVTYVKDKRFLIERFLIGFFVSSAFMSIIAEIIGVSVYNIIIDNGLITDSYNFFFIANSILFDCLFVFIGGNLFSYFTGLRNYVGASIYMEYVCLERLCLVVATNYANYIGCYVVFQFLMFVMMKKNLKYLFDTSSLKWKRIFMYLIGLFYTLDLLYSAYLIFPELGTNVINIQNVFWLDTMAIISCGFVAGYVSISISESKEHDGKIEYFERLQRSQEDIIITLAEMSEAKSGETGQHVRRVAEYSKLLGTKLGLEYEETENLKIAAMMHDLGKLMISHDIIEKPAKLTPEEYDIVKQHTQYGWDILSKSDGELIKMARIIAVQHHEYWNGQGYPLGLSGNGISIYAQIVSVADVFDALTSERSYKKAWSTEEAYDEIVKQRGEQFSPRVVDAFVECFDMICLIRNTYLD</sequence>
<organism evidence="3 4">
    <name type="scientific">Pseudobutyrivibrio xylanivorans</name>
    <dbReference type="NCBI Taxonomy" id="185007"/>
    <lineage>
        <taxon>Bacteria</taxon>
        <taxon>Bacillati</taxon>
        <taxon>Bacillota</taxon>
        <taxon>Clostridia</taxon>
        <taxon>Lachnospirales</taxon>
        <taxon>Lachnospiraceae</taxon>
        <taxon>Pseudobutyrivibrio</taxon>
    </lineage>
</organism>
<feature type="transmembrane region" description="Helical" evidence="1">
    <location>
        <begin position="169"/>
        <end position="190"/>
    </location>
</feature>
<dbReference type="SMART" id="SM00471">
    <property type="entry name" value="HDc"/>
    <property type="match status" value="1"/>
</dbReference>
<dbReference type="Proteomes" id="UP000199428">
    <property type="component" value="Unassembled WGS sequence"/>
</dbReference>
<feature type="transmembrane region" description="Helical" evidence="1">
    <location>
        <begin position="125"/>
        <end position="149"/>
    </location>
</feature>
<dbReference type="PANTHER" id="PTHR45228">
    <property type="entry name" value="CYCLIC DI-GMP PHOSPHODIESTERASE TM_0186-RELATED"/>
    <property type="match status" value="1"/>
</dbReference>
<evidence type="ECO:0000256" key="1">
    <source>
        <dbReference type="SAM" id="Phobius"/>
    </source>
</evidence>
<proteinExistence type="predicted"/>
<keyword evidence="1" id="KW-0472">Membrane</keyword>
<evidence type="ECO:0000259" key="2">
    <source>
        <dbReference type="PROSITE" id="PS51832"/>
    </source>
</evidence>
<feature type="transmembrane region" description="Helical" evidence="1">
    <location>
        <begin position="44"/>
        <end position="68"/>
    </location>
</feature>
<dbReference type="InterPro" id="IPR037522">
    <property type="entry name" value="HD_GYP_dom"/>
</dbReference>
<accession>A0A1G5RYH1</accession>
<keyword evidence="1" id="KW-1133">Transmembrane helix</keyword>
<keyword evidence="1" id="KW-0812">Transmembrane</keyword>
<feature type="domain" description="HD-GYP" evidence="2">
    <location>
        <begin position="241"/>
        <end position="438"/>
    </location>
</feature>
<dbReference type="EMBL" id="FMWK01000007">
    <property type="protein sequence ID" value="SCZ79103.1"/>
    <property type="molecule type" value="Genomic_DNA"/>
</dbReference>
<dbReference type="CDD" id="cd00077">
    <property type="entry name" value="HDc"/>
    <property type="match status" value="1"/>
</dbReference>
<feature type="transmembrane region" description="Helical" evidence="1">
    <location>
        <begin position="202"/>
        <end position="223"/>
    </location>
</feature>
<dbReference type="Pfam" id="PF13487">
    <property type="entry name" value="HD_5"/>
    <property type="match status" value="1"/>
</dbReference>
<evidence type="ECO:0000313" key="3">
    <source>
        <dbReference type="EMBL" id="SCZ79103.1"/>
    </source>
</evidence>
<dbReference type="Gene3D" id="1.10.3210.10">
    <property type="entry name" value="Hypothetical protein af1432"/>
    <property type="match status" value="1"/>
</dbReference>
<feature type="transmembrane region" description="Helical" evidence="1">
    <location>
        <begin position="14"/>
        <end position="32"/>
    </location>
</feature>
<reference evidence="3 4" key="1">
    <citation type="submission" date="2016-10" db="EMBL/GenBank/DDBJ databases">
        <authorList>
            <person name="de Groot N.N."/>
        </authorList>
    </citation>
    <scope>NUCLEOTIDE SEQUENCE [LARGE SCALE GENOMIC DNA]</scope>
    <source>
        <strain evidence="3 4">DSM 10317</strain>
    </source>
</reference>